<reference evidence="1" key="1">
    <citation type="submission" date="2021-01" db="EMBL/GenBank/DDBJ databases">
        <title>Whole genome shotgun sequence of Spirilliplanes yamanashiensis NBRC 15828.</title>
        <authorList>
            <person name="Komaki H."/>
            <person name="Tamura T."/>
        </authorList>
    </citation>
    <scope>NUCLEOTIDE SEQUENCE</scope>
    <source>
        <strain evidence="1">NBRC 15828</strain>
    </source>
</reference>
<sequence>MRLASRRRNFGTYWAPAGLAVDYLHGIGHRLNANFDTARSSLDAMSASFDNTVAGRGGSCCCRVASSCAVIDDFAKDYLHRRLKVTREALVWKLDGLSEYDIRRPLTVTGTNLLGLVKHLATCEAWYFGEVFDRPFPQPLGRWQDADGSDLWATPDETREQIIDFYQRAGKHADATIGGLPIDAPGHVPWWPQPDVRLFGIMIHVLQETTRHAGQADILREQLDGRTGLRAEYEEEIDTAARAIHRAKIERAAQAAARSAVKTRRD</sequence>
<dbReference type="Proteomes" id="UP000652013">
    <property type="component" value="Unassembled WGS sequence"/>
</dbReference>
<comment type="caution">
    <text evidence="1">The sequence shown here is derived from an EMBL/GenBank/DDBJ whole genome shotgun (WGS) entry which is preliminary data.</text>
</comment>
<name>A0A8J3Y4F8_9ACTN</name>
<evidence type="ECO:0000313" key="2">
    <source>
        <dbReference type="Proteomes" id="UP000652013"/>
    </source>
</evidence>
<evidence type="ECO:0000313" key="1">
    <source>
        <dbReference type="EMBL" id="GIJ01208.1"/>
    </source>
</evidence>
<accession>A0A8J3Y4F8</accession>
<dbReference type="Gene3D" id="1.20.120.450">
    <property type="entry name" value="dinb family like domain"/>
    <property type="match status" value="1"/>
</dbReference>
<dbReference type="AlphaFoldDB" id="A0A8J3Y4F8"/>
<evidence type="ECO:0008006" key="3">
    <source>
        <dbReference type="Google" id="ProtNLM"/>
    </source>
</evidence>
<dbReference type="Pfam" id="PF04978">
    <property type="entry name" value="MST"/>
    <property type="match status" value="1"/>
</dbReference>
<gene>
    <name evidence="1" type="ORF">Sya03_05600</name>
</gene>
<organism evidence="1 2">
    <name type="scientific">Spirilliplanes yamanashiensis</name>
    <dbReference type="NCBI Taxonomy" id="42233"/>
    <lineage>
        <taxon>Bacteria</taxon>
        <taxon>Bacillati</taxon>
        <taxon>Actinomycetota</taxon>
        <taxon>Actinomycetes</taxon>
        <taxon>Micromonosporales</taxon>
        <taxon>Micromonosporaceae</taxon>
        <taxon>Spirilliplanes</taxon>
    </lineage>
</organism>
<dbReference type="InterPro" id="IPR007061">
    <property type="entry name" value="MST-like"/>
</dbReference>
<keyword evidence="2" id="KW-1185">Reference proteome</keyword>
<dbReference type="EMBL" id="BOOY01000003">
    <property type="protein sequence ID" value="GIJ01208.1"/>
    <property type="molecule type" value="Genomic_DNA"/>
</dbReference>
<dbReference type="SUPFAM" id="SSF109854">
    <property type="entry name" value="DinB/YfiT-like putative metalloenzymes"/>
    <property type="match status" value="1"/>
</dbReference>
<proteinExistence type="predicted"/>
<protein>
    <recommendedName>
        <fullName evidence="3">DinB family protein</fullName>
    </recommendedName>
</protein>
<dbReference type="InterPro" id="IPR034660">
    <property type="entry name" value="DinB/YfiT-like"/>
</dbReference>